<gene>
    <name evidence="1" type="ORF">NA56DRAFT_650091</name>
</gene>
<evidence type="ECO:0000313" key="1">
    <source>
        <dbReference type="EMBL" id="PMD15638.1"/>
    </source>
</evidence>
<evidence type="ECO:0000313" key="2">
    <source>
        <dbReference type="Proteomes" id="UP000235672"/>
    </source>
</evidence>
<proteinExistence type="predicted"/>
<dbReference type="AlphaFoldDB" id="A0A2J6PNM5"/>
<dbReference type="Proteomes" id="UP000235672">
    <property type="component" value="Unassembled WGS sequence"/>
</dbReference>
<dbReference type="EMBL" id="KZ613512">
    <property type="protein sequence ID" value="PMD15638.1"/>
    <property type="molecule type" value="Genomic_DNA"/>
</dbReference>
<protein>
    <submittedName>
        <fullName evidence="1">Uncharacterized protein</fullName>
    </submittedName>
</protein>
<organism evidence="1 2">
    <name type="scientific">Hyaloscypha hepaticicola</name>
    <dbReference type="NCBI Taxonomy" id="2082293"/>
    <lineage>
        <taxon>Eukaryota</taxon>
        <taxon>Fungi</taxon>
        <taxon>Dikarya</taxon>
        <taxon>Ascomycota</taxon>
        <taxon>Pezizomycotina</taxon>
        <taxon>Leotiomycetes</taxon>
        <taxon>Helotiales</taxon>
        <taxon>Hyaloscyphaceae</taxon>
        <taxon>Hyaloscypha</taxon>
    </lineage>
</organism>
<accession>A0A2J6PNM5</accession>
<keyword evidence="2" id="KW-1185">Reference proteome</keyword>
<sequence>MTPTSHSHRNRKNCAALFITVPLLQVTSCVAVFMTKSVIGGISSIQTLTDAGAAERTL</sequence>
<reference evidence="1 2" key="1">
    <citation type="submission" date="2016-05" db="EMBL/GenBank/DDBJ databases">
        <title>A degradative enzymes factory behind the ericoid mycorrhizal symbiosis.</title>
        <authorList>
            <consortium name="DOE Joint Genome Institute"/>
            <person name="Martino E."/>
            <person name="Morin E."/>
            <person name="Grelet G."/>
            <person name="Kuo A."/>
            <person name="Kohler A."/>
            <person name="Daghino S."/>
            <person name="Barry K."/>
            <person name="Choi C."/>
            <person name="Cichocki N."/>
            <person name="Clum A."/>
            <person name="Copeland A."/>
            <person name="Hainaut M."/>
            <person name="Haridas S."/>
            <person name="Labutti K."/>
            <person name="Lindquist E."/>
            <person name="Lipzen A."/>
            <person name="Khouja H.-R."/>
            <person name="Murat C."/>
            <person name="Ohm R."/>
            <person name="Olson A."/>
            <person name="Spatafora J."/>
            <person name="Veneault-Fourrey C."/>
            <person name="Henrissat B."/>
            <person name="Grigoriev I."/>
            <person name="Martin F."/>
            <person name="Perotto S."/>
        </authorList>
    </citation>
    <scope>NUCLEOTIDE SEQUENCE [LARGE SCALE GENOMIC DNA]</scope>
    <source>
        <strain evidence="1 2">UAMH 7357</strain>
    </source>
</reference>
<name>A0A2J6PNM5_9HELO</name>